<keyword evidence="2" id="KW-0812">Transmembrane</keyword>
<dbReference type="Gene3D" id="3.30.450.20">
    <property type="entry name" value="PAS domain"/>
    <property type="match status" value="1"/>
</dbReference>
<dbReference type="SMART" id="SM00267">
    <property type="entry name" value="GGDEF"/>
    <property type="match status" value="1"/>
</dbReference>
<evidence type="ECO:0000313" key="5">
    <source>
        <dbReference type="Proteomes" id="UP000297753"/>
    </source>
</evidence>
<dbReference type="OrthoDB" id="6395678at2"/>
<evidence type="ECO:0000259" key="3">
    <source>
        <dbReference type="PROSITE" id="PS50887"/>
    </source>
</evidence>
<protein>
    <recommendedName>
        <fullName evidence="1">diguanylate cyclase</fullName>
        <ecNumber evidence="1">2.7.7.65</ecNumber>
    </recommendedName>
</protein>
<keyword evidence="2" id="KW-0472">Membrane</keyword>
<dbReference type="GO" id="GO:0043709">
    <property type="term" value="P:cell adhesion involved in single-species biofilm formation"/>
    <property type="evidence" value="ECO:0007669"/>
    <property type="project" value="TreeGrafter"/>
</dbReference>
<feature type="domain" description="GGDEF" evidence="3">
    <location>
        <begin position="339"/>
        <end position="471"/>
    </location>
</feature>
<dbReference type="Gene3D" id="3.30.70.270">
    <property type="match status" value="1"/>
</dbReference>
<dbReference type="EC" id="2.7.7.65" evidence="1"/>
<dbReference type="PANTHER" id="PTHR45138:SF24">
    <property type="entry name" value="DIGUANYLATE CYCLASE DGCC-RELATED"/>
    <property type="match status" value="1"/>
</dbReference>
<dbReference type="GO" id="GO:1902201">
    <property type="term" value="P:negative regulation of bacterial-type flagellum-dependent cell motility"/>
    <property type="evidence" value="ECO:0007669"/>
    <property type="project" value="TreeGrafter"/>
</dbReference>
<dbReference type="CDD" id="cd18773">
    <property type="entry name" value="PDC1_HK_sensor"/>
    <property type="match status" value="1"/>
</dbReference>
<dbReference type="InterPro" id="IPR050469">
    <property type="entry name" value="Diguanylate_Cyclase"/>
</dbReference>
<dbReference type="InterPro" id="IPR000160">
    <property type="entry name" value="GGDEF_dom"/>
</dbReference>
<name>A0A4Y8WJG5_9VIBR</name>
<dbReference type="Proteomes" id="UP000297753">
    <property type="component" value="Unassembled WGS sequence"/>
</dbReference>
<dbReference type="CDD" id="cd01949">
    <property type="entry name" value="GGDEF"/>
    <property type="match status" value="1"/>
</dbReference>
<dbReference type="InterPro" id="IPR029787">
    <property type="entry name" value="Nucleotide_cyclase"/>
</dbReference>
<sequence length="471" mass="53460">MSVKDHKWNVAFKSLALAFISYSIAFILYSISEVSDKKSKFAYATEYLDKQKQRLAYTSLFVNTVFYIDGDKLNKIYHESGKYGLNAYIYPISGKKSEFEGKEETIISSIIYAFGNMNSFIGKENSLIYYRSYENEGKLISFSRLEGFQVNEHMFSQERCQMYNLCSPYATKESLSDRLLVSSIYSDIITGSKTITLSSPVIDQGEVIGDISADIYFDASILAQEASISSRDQGGMNYIYVDYPQYPMGELSFRSSYVIDNKSTLVFELPISKLIFDTVPIFFLSLVVSLFATIHYMQYKIQKKRFSEVYEESNRDEMTGLYNRKVFSTPEFLSDALNQTLAILAIDGNKLKKINDTYGHHCGDAAIKHIAEAMKGVFRDSDYIVRAGGDEFLVILPGCPAPRVVELKEKLKKEVERKKVRPYNMEVSVSVGIAFKKPEEDMEYALIAADENLYLDKADPSEEAESLGRAC</sequence>
<keyword evidence="2" id="KW-1133">Transmembrane helix</keyword>
<dbReference type="NCBIfam" id="TIGR00254">
    <property type="entry name" value="GGDEF"/>
    <property type="match status" value="1"/>
</dbReference>
<gene>
    <name evidence="4" type="ORF">ELS82_04655</name>
</gene>
<evidence type="ECO:0000313" key="4">
    <source>
        <dbReference type="EMBL" id="TFH92833.1"/>
    </source>
</evidence>
<reference evidence="4 5" key="1">
    <citation type="submission" date="2019-01" db="EMBL/GenBank/DDBJ databases">
        <title>Vibrio BEI176 sp. nov, a marine bacterium isolated from China: eastern marignal seas.</title>
        <authorList>
            <person name="Li B."/>
        </authorList>
    </citation>
    <scope>NUCLEOTIDE SEQUENCE [LARGE SCALE GENOMIC DNA]</scope>
    <source>
        <strain evidence="4 5">BEI176</strain>
    </source>
</reference>
<keyword evidence="5" id="KW-1185">Reference proteome</keyword>
<dbReference type="AlphaFoldDB" id="A0A4Y8WJG5"/>
<dbReference type="PROSITE" id="PS50887">
    <property type="entry name" value="GGDEF"/>
    <property type="match status" value="1"/>
</dbReference>
<proteinExistence type="predicted"/>
<dbReference type="SUPFAM" id="SSF55073">
    <property type="entry name" value="Nucleotide cyclase"/>
    <property type="match status" value="1"/>
</dbReference>
<dbReference type="PANTHER" id="PTHR45138">
    <property type="entry name" value="REGULATORY COMPONENTS OF SENSORY TRANSDUCTION SYSTEM"/>
    <property type="match status" value="1"/>
</dbReference>
<feature type="transmembrane region" description="Helical" evidence="2">
    <location>
        <begin position="279"/>
        <end position="297"/>
    </location>
</feature>
<feature type="transmembrane region" description="Helical" evidence="2">
    <location>
        <begin position="12"/>
        <end position="31"/>
    </location>
</feature>
<dbReference type="GO" id="GO:0005886">
    <property type="term" value="C:plasma membrane"/>
    <property type="evidence" value="ECO:0007669"/>
    <property type="project" value="TreeGrafter"/>
</dbReference>
<dbReference type="Pfam" id="PF00990">
    <property type="entry name" value="GGDEF"/>
    <property type="match status" value="1"/>
</dbReference>
<dbReference type="GO" id="GO:0052621">
    <property type="term" value="F:diguanylate cyclase activity"/>
    <property type="evidence" value="ECO:0007669"/>
    <property type="project" value="UniProtKB-EC"/>
</dbReference>
<organism evidence="4 5">
    <name type="scientific">Vibrio ouci</name>
    <dbReference type="NCBI Taxonomy" id="2499078"/>
    <lineage>
        <taxon>Bacteria</taxon>
        <taxon>Pseudomonadati</taxon>
        <taxon>Pseudomonadota</taxon>
        <taxon>Gammaproteobacteria</taxon>
        <taxon>Vibrionales</taxon>
        <taxon>Vibrionaceae</taxon>
        <taxon>Vibrio</taxon>
    </lineage>
</organism>
<accession>A0A4Y8WJG5</accession>
<dbReference type="InterPro" id="IPR043128">
    <property type="entry name" value="Rev_trsase/Diguanyl_cyclase"/>
</dbReference>
<evidence type="ECO:0000256" key="1">
    <source>
        <dbReference type="ARBA" id="ARBA00012528"/>
    </source>
</evidence>
<dbReference type="EMBL" id="SATR01000004">
    <property type="protein sequence ID" value="TFH92833.1"/>
    <property type="molecule type" value="Genomic_DNA"/>
</dbReference>
<evidence type="ECO:0000256" key="2">
    <source>
        <dbReference type="SAM" id="Phobius"/>
    </source>
</evidence>
<comment type="caution">
    <text evidence="4">The sequence shown here is derived from an EMBL/GenBank/DDBJ whole genome shotgun (WGS) entry which is preliminary data.</text>
</comment>
<dbReference type="RefSeq" id="WP_134834419.1">
    <property type="nucleotide sequence ID" value="NZ_SATR01000004.1"/>
</dbReference>